<gene>
    <name evidence="8" type="ORF">GCM10009802_32020</name>
</gene>
<keyword evidence="2 6" id="KW-0812">Transmembrane</keyword>
<feature type="transmembrane region" description="Helical" evidence="6">
    <location>
        <begin position="307"/>
        <end position="325"/>
    </location>
</feature>
<dbReference type="PROSITE" id="PS50850">
    <property type="entry name" value="MFS"/>
    <property type="match status" value="1"/>
</dbReference>
<feature type="transmembrane region" description="Helical" evidence="6">
    <location>
        <begin position="54"/>
        <end position="72"/>
    </location>
</feature>
<dbReference type="InterPro" id="IPR036259">
    <property type="entry name" value="MFS_trans_sf"/>
</dbReference>
<dbReference type="CDD" id="cd17321">
    <property type="entry name" value="MFS_MMR_MDR_like"/>
    <property type="match status" value="1"/>
</dbReference>
<feature type="transmembrane region" description="Helical" evidence="6">
    <location>
        <begin position="337"/>
        <end position="355"/>
    </location>
</feature>
<evidence type="ECO:0000256" key="2">
    <source>
        <dbReference type="ARBA" id="ARBA00022692"/>
    </source>
</evidence>
<proteinExistence type="predicted"/>
<name>A0ABP5K2J4_9ACTN</name>
<feature type="transmembrane region" description="Helical" evidence="6">
    <location>
        <begin position="273"/>
        <end position="295"/>
    </location>
</feature>
<keyword evidence="3 6" id="KW-1133">Transmembrane helix</keyword>
<feature type="transmembrane region" description="Helical" evidence="6">
    <location>
        <begin position="171"/>
        <end position="189"/>
    </location>
</feature>
<organism evidence="8 9">
    <name type="scientific">Streptomyces synnematoformans</name>
    <dbReference type="NCBI Taxonomy" id="415721"/>
    <lineage>
        <taxon>Bacteria</taxon>
        <taxon>Bacillati</taxon>
        <taxon>Actinomycetota</taxon>
        <taxon>Actinomycetes</taxon>
        <taxon>Kitasatosporales</taxon>
        <taxon>Streptomycetaceae</taxon>
        <taxon>Streptomyces</taxon>
    </lineage>
</organism>
<keyword evidence="9" id="KW-1185">Reference proteome</keyword>
<comment type="subcellular location">
    <subcellularLocation>
        <location evidence="1">Cell membrane</location>
        <topology evidence="1">Multi-pass membrane protein</topology>
    </subcellularLocation>
</comment>
<evidence type="ECO:0000259" key="7">
    <source>
        <dbReference type="PROSITE" id="PS50850"/>
    </source>
</evidence>
<feature type="domain" description="Major facilitator superfamily (MFS) profile" evidence="7">
    <location>
        <begin position="18"/>
        <end position="455"/>
    </location>
</feature>
<dbReference type="SUPFAM" id="SSF103473">
    <property type="entry name" value="MFS general substrate transporter"/>
    <property type="match status" value="1"/>
</dbReference>
<evidence type="ECO:0000256" key="6">
    <source>
        <dbReference type="SAM" id="Phobius"/>
    </source>
</evidence>
<dbReference type="PANTHER" id="PTHR42718:SF42">
    <property type="entry name" value="EXPORT PROTEIN"/>
    <property type="match status" value="1"/>
</dbReference>
<sequence>MTPGPPPRRQTRRQAGLVLTACILASSLVGMDSLMTTVALPAVAGDLDAGLAVQQWIVAAFLLAVGSLILVGGALGDVYGRRPVFAAGTAGFGAAALVCAVAPTSGVLVTGRLLQGAAAALLLPSVLAVITAAFDEADRSRAIARWSAWSGLSVIAGPVVGGLLIDALSWRAVYWAELPCAAVVVALILRATPPGDGTAGASVDLAGAAFAVPAVGGPAFYLIQSPRSGWGDPLTLTALVAGIASLAAFLAWERRARTPLLPPALFRIRAFAAINATTFVLYGALIACGTYTILFLQENLGYGPAPAGIAGAVPIMVLFVLSGRFGALADRHGGRPFIAGGSLLAGLGMLLLLRADAGTSLWTVVLPSVLVHGLGLAMLVAPLTSGVMSAAPADRAGVASGINNAIARIGSMMAIAVLGVVISVRFSAELDDGLARAGIAAPDAAVLDAARERPLSDEPPAALPDDERAALEPVLADASASAFRTGAGAAGALAVLAGAIAWAGYRDPKAAAYDAAGTLGCPITGARDHVEAPPIGSRAAQPAG</sequence>
<evidence type="ECO:0000313" key="8">
    <source>
        <dbReference type="EMBL" id="GAA2126257.1"/>
    </source>
</evidence>
<feature type="transmembrane region" description="Helical" evidence="6">
    <location>
        <begin position="84"/>
        <end position="107"/>
    </location>
</feature>
<dbReference type="EMBL" id="BAAAPF010000095">
    <property type="protein sequence ID" value="GAA2126257.1"/>
    <property type="molecule type" value="Genomic_DNA"/>
</dbReference>
<dbReference type="Proteomes" id="UP001500443">
    <property type="component" value="Unassembled WGS sequence"/>
</dbReference>
<dbReference type="InterPro" id="IPR011701">
    <property type="entry name" value="MFS"/>
</dbReference>
<keyword evidence="4 6" id="KW-0472">Membrane</keyword>
<dbReference type="InterPro" id="IPR020846">
    <property type="entry name" value="MFS_dom"/>
</dbReference>
<evidence type="ECO:0000256" key="3">
    <source>
        <dbReference type="ARBA" id="ARBA00022989"/>
    </source>
</evidence>
<feature type="transmembrane region" description="Helical" evidence="6">
    <location>
        <begin position="234"/>
        <end position="252"/>
    </location>
</feature>
<feature type="transmembrane region" description="Helical" evidence="6">
    <location>
        <begin position="146"/>
        <end position="165"/>
    </location>
</feature>
<keyword evidence="5" id="KW-0046">Antibiotic resistance</keyword>
<evidence type="ECO:0000313" key="9">
    <source>
        <dbReference type="Proteomes" id="UP001500443"/>
    </source>
</evidence>
<reference evidence="9" key="1">
    <citation type="journal article" date="2019" name="Int. J. Syst. Evol. Microbiol.">
        <title>The Global Catalogue of Microorganisms (GCM) 10K type strain sequencing project: providing services to taxonomists for standard genome sequencing and annotation.</title>
        <authorList>
            <consortium name="The Broad Institute Genomics Platform"/>
            <consortium name="The Broad Institute Genome Sequencing Center for Infectious Disease"/>
            <person name="Wu L."/>
            <person name="Ma J."/>
        </authorList>
    </citation>
    <scope>NUCLEOTIDE SEQUENCE [LARGE SCALE GENOMIC DNA]</scope>
    <source>
        <strain evidence="9">JCM 15481</strain>
    </source>
</reference>
<evidence type="ECO:0000256" key="1">
    <source>
        <dbReference type="ARBA" id="ARBA00004651"/>
    </source>
</evidence>
<dbReference type="Gene3D" id="1.20.1250.20">
    <property type="entry name" value="MFS general substrate transporter like domains"/>
    <property type="match status" value="1"/>
</dbReference>
<dbReference type="Gene3D" id="1.20.1720.10">
    <property type="entry name" value="Multidrug resistance protein D"/>
    <property type="match status" value="1"/>
</dbReference>
<feature type="transmembrane region" description="Helical" evidence="6">
    <location>
        <begin position="361"/>
        <end position="384"/>
    </location>
</feature>
<comment type="caution">
    <text evidence="8">The sequence shown here is derived from an EMBL/GenBank/DDBJ whole genome shotgun (WGS) entry which is preliminary data.</text>
</comment>
<feature type="transmembrane region" description="Helical" evidence="6">
    <location>
        <begin position="113"/>
        <end position="134"/>
    </location>
</feature>
<evidence type="ECO:0000256" key="5">
    <source>
        <dbReference type="ARBA" id="ARBA00023251"/>
    </source>
</evidence>
<feature type="transmembrane region" description="Helical" evidence="6">
    <location>
        <begin position="405"/>
        <end position="426"/>
    </location>
</feature>
<accession>A0ABP5K2J4</accession>
<evidence type="ECO:0000256" key="4">
    <source>
        <dbReference type="ARBA" id="ARBA00023136"/>
    </source>
</evidence>
<feature type="transmembrane region" description="Helical" evidence="6">
    <location>
        <begin position="482"/>
        <end position="505"/>
    </location>
</feature>
<dbReference type="PANTHER" id="PTHR42718">
    <property type="entry name" value="MAJOR FACILITATOR SUPERFAMILY MULTIDRUG TRANSPORTER MFSC"/>
    <property type="match status" value="1"/>
</dbReference>
<protein>
    <submittedName>
        <fullName evidence="8">MFS transporter</fullName>
    </submittedName>
</protein>
<dbReference type="RefSeq" id="WP_344290680.1">
    <property type="nucleotide sequence ID" value="NZ_BAAAPF010000095.1"/>
</dbReference>
<dbReference type="Pfam" id="PF07690">
    <property type="entry name" value="MFS_1"/>
    <property type="match status" value="1"/>
</dbReference>
<feature type="transmembrane region" description="Helical" evidence="6">
    <location>
        <begin position="201"/>
        <end position="222"/>
    </location>
</feature>